<feature type="transmembrane region" description="Helical" evidence="7">
    <location>
        <begin position="70"/>
        <end position="90"/>
    </location>
</feature>
<organism evidence="8 9">
    <name type="scientific">Marinomonas pollencensis</name>
    <dbReference type="NCBI Taxonomy" id="491954"/>
    <lineage>
        <taxon>Bacteria</taxon>
        <taxon>Pseudomonadati</taxon>
        <taxon>Pseudomonadota</taxon>
        <taxon>Gammaproteobacteria</taxon>
        <taxon>Oceanospirillales</taxon>
        <taxon>Oceanospirillaceae</taxon>
        <taxon>Marinomonas</taxon>
    </lineage>
</organism>
<comment type="caution">
    <text evidence="8">The sequence shown here is derived from an EMBL/GenBank/DDBJ whole genome shotgun (WGS) entry which is preliminary data.</text>
</comment>
<accession>A0A3E0DF46</accession>
<feature type="transmembrane region" description="Helical" evidence="7">
    <location>
        <begin position="168"/>
        <end position="190"/>
    </location>
</feature>
<dbReference type="AlphaFoldDB" id="A0A3E0DF46"/>
<comment type="subcellular location">
    <subcellularLocation>
        <location evidence="1 7">Cell membrane</location>
        <topology evidence="1 7">Multi-pass membrane protein</topology>
    </subcellularLocation>
</comment>
<reference evidence="8 9" key="1">
    <citation type="submission" date="2018-08" db="EMBL/GenBank/DDBJ databases">
        <title>Genomic Encyclopedia of Type Strains, Phase III (KMG-III): the genomes of soil and plant-associated and newly described type strains.</title>
        <authorList>
            <person name="Whitman W."/>
        </authorList>
    </citation>
    <scope>NUCLEOTIDE SEQUENCE [LARGE SCALE GENOMIC DNA]</scope>
    <source>
        <strain evidence="8 9">CECT 7375</strain>
    </source>
</reference>
<feature type="transmembrane region" description="Helical" evidence="7">
    <location>
        <begin position="110"/>
        <end position="130"/>
    </location>
</feature>
<evidence type="ECO:0000256" key="6">
    <source>
        <dbReference type="ARBA" id="ARBA00023136"/>
    </source>
</evidence>
<feature type="transmembrane region" description="Helical" evidence="7">
    <location>
        <begin position="142"/>
        <end position="162"/>
    </location>
</feature>
<dbReference type="OrthoDB" id="21094at2"/>
<dbReference type="GO" id="GO:0005886">
    <property type="term" value="C:plasma membrane"/>
    <property type="evidence" value="ECO:0007669"/>
    <property type="project" value="UniProtKB-SubCell"/>
</dbReference>
<proteinExistence type="inferred from homology"/>
<name>A0A3E0DF46_9GAMM</name>
<keyword evidence="4 7" id="KW-0812">Transmembrane</keyword>
<evidence type="ECO:0000256" key="2">
    <source>
        <dbReference type="ARBA" id="ARBA00009784"/>
    </source>
</evidence>
<comment type="similarity">
    <text evidence="2 7">Belongs to the UPF0056 (MarC) family.</text>
</comment>
<dbReference type="Proteomes" id="UP000256542">
    <property type="component" value="Unassembled WGS sequence"/>
</dbReference>
<gene>
    <name evidence="8" type="ORF">DFP81_11547</name>
</gene>
<protein>
    <recommendedName>
        <fullName evidence="7">UPF0056 membrane protein</fullName>
    </recommendedName>
</protein>
<dbReference type="Pfam" id="PF01914">
    <property type="entry name" value="MarC"/>
    <property type="match status" value="1"/>
</dbReference>
<dbReference type="NCBIfam" id="TIGR00427">
    <property type="entry name" value="NAAT family transporter"/>
    <property type="match status" value="1"/>
</dbReference>
<feature type="transmembrane region" description="Helical" evidence="7">
    <location>
        <begin position="44"/>
        <end position="63"/>
    </location>
</feature>
<evidence type="ECO:0000256" key="3">
    <source>
        <dbReference type="ARBA" id="ARBA00022475"/>
    </source>
</evidence>
<dbReference type="InterPro" id="IPR002771">
    <property type="entry name" value="Multi_antbiot-R_MarC"/>
</dbReference>
<dbReference type="PANTHER" id="PTHR33508:SF1">
    <property type="entry name" value="UPF0056 MEMBRANE PROTEIN YHCE"/>
    <property type="match status" value="1"/>
</dbReference>
<dbReference type="EMBL" id="QUNG01000015">
    <property type="protein sequence ID" value="REG81326.1"/>
    <property type="molecule type" value="Genomic_DNA"/>
</dbReference>
<feature type="transmembrane region" description="Helical" evidence="7">
    <location>
        <begin position="9"/>
        <end position="32"/>
    </location>
</feature>
<keyword evidence="9" id="KW-1185">Reference proteome</keyword>
<keyword evidence="3" id="KW-1003">Cell membrane</keyword>
<dbReference type="RefSeq" id="WP_115898904.1">
    <property type="nucleotide sequence ID" value="NZ_QUNG01000015.1"/>
</dbReference>
<evidence type="ECO:0000313" key="8">
    <source>
        <dbReference type="EMBL" id="REG81326.1"/>
    </source>
</evidence>
<evidence type="ECO:0000256" key="5">
    <source>
        <dbReference type="ARBA" id="ARBA00022989"/>
    </source>
</evidence>
<sequence length="216" mass="23075">MEDWFKQFIILWSVIDPIGTVPVFLAVTAGLGSPSLSRKLALKAVLISAIVLLFFVIAGEYLLNEMGIPLEAFQIAGGLVLFLFALTMIFGESKPDEEMGIVQKGMHGAVFPLAIPSIASPGAMMAAVLLTDNNRFSVMHQFVTTMVMLSVLFVTFILMLLATRIQKVIGVAGASVISRVMGLILAAVAVNSILTGIQQYFDLHTAVSVSSPAMGL</sequence>
<keyword evidence="6 7" id="KW-0472">Membrane</keyword>
<keyword evidence="5 7" id="KW-1133">Transmembrane helix</keyword>
<evidence type="ECO:0000256" key="7">
    <source>
        <dbReference type="RuleBase" id="RU362048"/>
    </source>
</evidence>
<evidence type="ECO:0000256" key="4">
    <source>
        <dbReference type="ARBA" id="ARBA00022692"/>
    </source>
</evidence>
<evidence type="ECO:0000313" key="9">
    <source>
        <dbReference type="Proteomes" id="UP000256542"/>
    </source>
</evidence>
<dbReference type="PANTHER" id="PTHR33508">
    <property type="entry name" value="UPF0056 MEMBRANE PROTEIN YHCE"/>
    <property type="match status" value="1"/>
</dbReference>
<evidence type="ECO:0000256" key="1">
    <source>
        <dbReference type="ARBA" id="ARBA00004651"/>
    </source>
</evidence>